<dbReference type="EMBL" id="VSRR010057460">
    <property type="protein sequence ID" value="MPC81600.1"/>
    <property type="molecule type" value="Genomic_DNA"/>
</dbReference>
<proteinExistence type="predicted"/>
<organism evidence="1 2">
    <name type="scientific">Portunus trituberculatus</name>
    <name type="common">Swimming crab</name>
    <name type="synonym">Neptunus trituberculatus</name>
    <dbReference type="NCBI Taxonomy" id="210409"/>
    <lineage>
        <taxon>Eukaryota</taxon>
        <taxon>Metazoa</taxon>
        <taxon>Ecdysozoa</taxon>
        <taxon>Arthropoda</taxon>
        <taxon>Crustacea</taxon>
        <taxon>Multicrustacea</taxon>
        <taxon>Malacostraca</taxon>
        <taxon>Eumalacostraca</taxon>
        <taxon>Eucarida</taxon>
        <taxon>Decapoda</taxon>
        <taxon>Pleocyemata</taxon>
        <taxon>Brachyura</taxon>
        <taxon>Eubrachyura</taxon>
        <taxon>Portunoidea</taxon>
        <taxon>Portunidae</taxon>
        <taxon>Portuninae</taxon>
        <taxon>Portunus</taxon>
    </lineage>
</organism>
<evidence type="ECO:0000313" key="1">
    <source>
        <dbReference type="EMBL" id="MPC81600.1"/>
    </source>
</evidence>
<name>A0A5B7IAW3_PORTR</name>
<dbReference type="Proteomes" id="UP000324222">
    <property type="component" value="Unassembled WGS sequence"/>
</dbReference>
<sequence>MNSSLWQVYQHTLLPTEDSPRLLVNLLLGESWAPFLEEVLAGIDLQDYPREALDVWIYSQSGVQEAEISAFMKKNKEKYSSLTLALDQTPDHHLLR</sequence>
<dbReference type="OrthoDB" id="6366635at2759"/>
<comment type="caution">
    <text evidence="1">The sequence shown here is derived from an EMBL/GenBank/DDBJ whole genome shotgun (WGS) entry which is preliminary data.</text>
</comment>
<evidence type="ECO:0000313" key="2">
    <source>
        <dbReference type="Proteomes" id="UP000324222"/>
    </source>
</evidence>
<keyword evidence="2" id="KW-1185">Reference proteome</keyword>
<accession>A0A5B7IAW3</accession>
<protein>
    <submittedName>
        <fullName evidence="1">Uncharacterized protein</fullName>
    </submittedName>
</protein>
<dbReference type="AlphaFoldDB" id="A0A5B7IAW3"/>
<reference evidence="1 2" key="1">
    <citation type="submission" date="2019-05" db="EMBL/GenBank/DDBJ databases">
        <title>Another draft genome of Portunus trituberculatus and its Hox gene families provides insights of decapod evolution.</title>
        <authorList>
            <person name="Jeong J.-H."/>
            <person name="Song I."/>
            <person name="Kim S."/>
            <person name="Choi T."/>
            <person name="Kim D."/>
            <person name="Ryu S."/>
            <person name="Kim W."/>
        </authorList>
    </citation>
    <scope>NUCLEOTIDE SEQUENCE [LARGE SCALE GENOMIC DNA]</scope>
    <source>
        <tissue evidence="1">Muscle</tissue>
    </source>
</reference>
<gene>
    <name evidence="1" type="ORF">E2C01_076225</name>
</gene>